<dbReference type="Pfam" id="PF00528">
    <property type="entry name" value="BPD_transp_1"/>
    <property type="match status" value="1"/>
</dbReference>
<dbReference type="FunFam" id="1.10.3720.10:FF:000002">
    <property type="entry name" value="D-methionine ABC transporter permease MetI"/>
    <property type="match status" value="1"/>
</dbReference>
<dbReference type="InterPro" id="IPR000515">
    <property type="entry name" value="MetI-like"/>
</dbReference>
<dbReference type="GO" id="GO:0005886">
    <property type="term" value="C:plasma membrane"/>
    <property type="evidence" value="ECO:0007669"/>
    <property type="project" value="UniProtKB-SubCell"/>
</dbReference>
<evidence type="ECO:0000256" key="1">
    <source>
        <dbReference type="ARBA" id="ARBA00004651"/>
    </source>
</evidence>
<dbReference type="PANTHER" id="PTHR30450">
    <property type="entry name" value="ABC TRANSPORTER PERMEASE"/>
    <property type="match status" value="1"/>
</dbReference>
<evidence type="ECO:0000256" key="5">
    <source>
        <dbReference type="ARBA" id="ARBA00022692"/>
    </source>
</evidence>
<comment type="caution">
    <text evidence="10">The sequence shown here is derived from an EMBL/GenBank/DDBJ whole genome shotgun (WGS) entry which is preliminary data.</text>
</comment>
<dbReference type="EMBL" id="MBEW02000029">
    <property type="protein sequence ID" value="RDY20557.1"/>
    <property type="molecule type" value="Genomic_DNA"/>
</dbReference>
<keyword evidence="12" id="KW-1185">Reference proteome</keyword>
<reference evidence="10" key="2">
    <citation type="submission" date="2018-07" db="EMBL/GenBank/DDBJ databases">
        <authorList>
            <person name="Quirk P.G."/>
            <person name="Krulwich T.A."/>
        </authorList>
    </citation>
    <scope>NUCLEOTIDE SEQUENCE</scope>
    <source>
        <strain evidence="10">CCRI-22567</strain>
    </source>
</reference>
<dbReference type="Gene3D" id="1.10.3720.10">
    <property type="entry name" value="MetI-like"/>
    <property type="match status" value="1"/>
</dbReference>
<evidence type="ECO:0000313" key="12">
    <source>
        <dbReference type="Proteomes" id="UP000093352"/>
    </source>
</evidence>
<dbReference type="GO" id="GO:0048473">
    <property type="term" value="P:D-methionine transmembrane transport"/>
    <property type="evidence" value="ECO:0007669"/>
    <property type="project" value="TreeGrafter"/>
</dbReference>
<keyword evidence="3 8" id="KW-0813">Transport</keyword>
<dbReference type="AlphaFoldDB" id="A0A371IJ98"/>
<organism evidence="10 12">
    <name type="scientific">Criibacterium bergeronii</name>
    <dbReference type="NCBI Taxonomy" id="1871336"/>
    <lineage>
        <taxon>Bacteria</taxon>
        <taxon>Bacillati</taxon>
        <taxon>Bacillota</taxon>
        <taxon>Clostridia</taxon>
        <taxon>Peptostreptococcales</taxon>
        <taxon>Filifactoraceae</taxon>
        <taxon>Criibacterium</taxon>
    </lineage>
</organism>
<evidence type="ECO:0000313" key="13">
    <source>
        <dbReference type="Proteomes" id="UP000319424"/>
    </source>
</evidence>
<evidence type="ECO:0000256" key="2">
    <source>
        <dbReference type="ARBA" id="ARBA00007069"/>
    </source>
</evidence>
<dbReference type="PANTHER" id="PTHR30450:SF1">
    <property type="entry name" value="D-METHIONINE TRANSPORT SYSTEM PERMEASE PROTEIN METI-RELATED"/>
    <property type="match status" value="1"/>
</dbReference>
<reference evidence="11 13" key="3">
    <citation type="submission" date="2019-07" db="EMBL/GenBank/DDBJ databases">
        <title>Criibacterium bergeronii gen. nov., sp. nov. isolated from human clinical samples.</title>
        <authorList>
            <person name="Maheux A.F."/>
            <person name="Boudreau D.K."/>
            <person name="Berube E."/>
            <person name="Brodeur S."/>
            <person name="Bernard K.A."/>
            <person name="Abed J.Y."/>
            <person name="Ducrey E."/>
            <person name="Guay E.F."/>
            <person name="Raymond F."/>
            <person name="Corbeil J."/>
            <person name="Domingo M.-C."/>
            <person name="Roy P.H."/>
            <person name="Boissinot M."/>
            <person name="Tocheva E.I."/>
            <person name="Omar R.F."/>
        </authorList>
    </citation>
    <scope>NUCLEOTIDE SEQUENCE [LARGE SCALE GENOMIC DNA]</scope>
    <source>
        <strain evidence="11 13">CCRI-24246</strain>
    </source>
</reference>
<reference evidence="10 12" key="1">
    <citation type="journal article" date="2016" name="Genome Announc.">
        <title>Draft Genome Sequence of Criibacterium bergeronii gen. nov., sp. nov., Strain CCRI-22567T, Isolated from a Vaginal Sample from a Woman with Bacterial Vaginosis.</title>
        <authorList>
            <person name="Maheux A.F."/>
            <person name="Berube E."/>
            <person name="Boudreau D.K."/>
            <person name="Raymond F."/>
            <person name="Corbeil J."/>
            <person name="Roy P.H."/>
            <person name="Boissinot M."/>
            <person name="Omar R.F."/>
        </authorList>
    </citation>
    <scope>NUCLEOTIDE SEQUENCE [LARGE SCALE GENOMIC DNA]</scope>
    <source>
        <strain evidence="10 12">CCRI-22567</strain>
    </source>
</reference>
<dbReference type="EMBL" id="VJXW01000005">
    <property type="protein sequence ID" value="TRW26989.1"/>
    <property type="molecule type" value="Genomic_DNA"/>
</dbReference>
<feature type="domain" description="ABC transmembrane type-1" evidence="9">
    <location>
        <begin position="9"/>
        <end position="200"/>
    </location>
</feature>
<dbReference type="Proteomes" id="UP000319424">
    <property type="component" value="Unassembled WGS sequence"/>
</dbReference>
<dbReference type="InterPro" id="IPR035906">
    <property type="entry name" value="MetI-like_sf"/>
</dbReference>
<evidence type="ECO:0000256" key="8">
    <source>
        <dbReference type="RuleBase" id="RU363032"/>
    </source>
</evidence>
<keyword evidence="7 8" id="KW-0472">Membrane</keyword>
<evidence type="ECO:0000256" key="7">
    <source>
        <dbReference type="ARBA" id="ARBA00023136"/>
    </source>
</evidence>
<dbReference type="PROSITE" id="PS50928">
    <property type="entry name" value="ABC_TM1"/>
    <property type="match status" value="1"/>
</dbReference>
<dbReference type="SUPFAM" id="SSF161098">
    <property type="entry name" value="MetI-like"/>
    <property type="match status" value="1"/>
</dbReference>
<keyword evidence="5 8" id="KW-0812">Transmembrane</keyword>
<gene>
    <name evidence="10" type="ORF">BBG48_009455</name>
    <name evidence="11" type="ORF">FL857_04570</name>
</gene>
<evidence type="ECO:0000256" key="3">
    <source>
        <dbReference type="ARBA" id="ARBA00022448"/>
    </source>
</evidence>
<feature type="transmembrane region" description="Helical" evidence="8">
    <location>
        <begin position="142"/>
        <end position="164"/>
    </location>
</feature>
<dbReference type="OrthoDB" id="9793490at2"/>
<dbReference type="CDD" id="cd06261">
    <property type="entry name" value="TM_PBP2"/>
    <property type="match status" value="1"/>
</dbReference>
<feature type="transmembrane region" description="Helical" evidence="8">
    <location>
        <begin position="12"/>
        <end position="36"/>
    </location>
</feature>
<evidence type="ECO:0000256" key="6">
    <source>
        <dbReference type="ARBA" id="ARBA00022989"/>
    </source>
</evidence>
<dbReference type="Proteomes" id="UP000093352">
    <property type="component" value="Unassembled WGS sequence"/>
</dbReference>
<evidence type="ECO:0000313" key="10">
    <source>
        <dbReference type="EMBL" id="RDY20557.1"/>
    </source>
</evidence>
<feature type="transmembrane region" description="Helical" evidence="8">
    <location>
        <begin position="51"/>
        <end position="74"/>
    </location>
</feature>
<comment type="subcellular location">
    <subcellularLocation>
        <location evidence="1 8">Cell membrane</location>
        <topology evidence="1 8">Multi-pass membrane protein</topology>
    </subcellularLocation>
</comment>
<evidence type="ECO:0000313" key="11">
    <source>
        <dbReference type="EMBL" id="TRW26989.1"/>
    </source>
</evidence>
<keyword evidence="6 8" id="KW-1133">Transmembrane helix</keyword>
<proteinExistence type="inferred from homology"/>
<protein>
    <submittedName>
        <fullName evidence="10">ABC transporter permease</fullName>
    </submittedName>
</protein>
<dbReference type="STRING" id="1871336.BBG48_09755"/>
<name>A0A371IJ98_9FIRM</name>
<evidence type="ECO:0000256" key="4">
    <source>
        <dbReference type="ARBA" id="ARBA00022475"/>
    </source>
</evidence>
<keyword evidence="4" id="KW-1003">Cell membrane</keyword>
<comment type="similarity">
    <text evidence="2">Belongs to the binding-protein-dependent transport system permease family. CysTW subfamily.</text>
</comment>
<dbReference type="RefSeq" id="WP_068913178.1">
    <property type="nucleotide sequence ID" value="NZ_MBEW02000029.1"/>
</dbReference>
<evidence type="ECO:0000259" key="9">
    <source>
        <dbReference type="PROSITE" id="PS50928"/>
    </source>
</evidence>
<accession>A0A371IJ98</accession>
<feature type="transmembrane region" description="Helical" evidence="8">
    <location>
        <begin position="184"/>
        <end position="207"/>
    </location>
</feature>
<feature type="transmembrane region" description="Helical" evidence="8">
    <location>
        <begin position="86"/>
        <end position="104"/>
    </location>
</feature>
<dbReference type="InterPro" id="IPR051322">
    <property type="entry name" value="AA_ABC_Transporter_Permease"/>
</dbReference>
<sequence>MLELLIKPLTETIYMVGVSTILTVLIGLPLGAILVITSQDHIMPNKVVNTILSYIVNITRSFPYIIFMIVLFPLTKLIVGTRIGTTAAIVPLTLAAIPFFARIVESALMQVPWGLIEAALSMGATEFEVIKEVMIKEALSPIIMGVTTTIINILGYSAMAGSVGGGGLGDLAITYGYLRWQADVMIVTVIVLIVLVQLIQSIGNFVAAKVNKN</sequence>